<evidence type="ECO:0000313" key="3">
    <source>
        <dbReference type="Proteomes" id="UP001500307"/>
    </source>
</evidence>
<dbReference type="EMBL" id="BAABGU010000033">
    <property type="protein sequence ID" value="GAA4576901.1"/>
    <property type="molecule type" value="Genomic_DNA"/>
</dbReference>
<feature type="region of interest" description="Disordered" evidence="1">
    <location>
        <begin position="1"/>
        <end position="37"/>
    </location>
</feature>
<comment type="caution">
    <text evidence="2">The sequence shown here is derived from an EMBL/GenBank/DDBJ whole genome shotgun (WGS) entry which is preliminary data.</text>
</comment>
<keyword evidence="3" id="KW-1185">Reference proteome</keyword>
<dbReference type="Proteomes" id="UP001500307">
    <property type="component" value="Unassembled WGS sequence"/>
</dbReference>
<proteinExistence type="predicted"/>
<evidence type="ECO:0000313" key="2">
    <source>
        <dbReference type="EMBL" id="GAA4576901.1"/>
    </source>
</evidence>
<gene>
    <name evidence="2" type="ORF">GCM10023176_49350</name>
</gene>
<organism evidence="2 3">
    <name type="scientific">Micromonospora coerulea</name>
    <dbReference type="NCBI Taxonomy" id="47856"/>
    <lineage>
        <taxon>Bacteria</taxon>
        <taxon>Bacillati</taxon>
        <taxon>Actinomycetota</taxon>
        <taxon>Actinomycetes</taxon>
        <taxon>Micromonosporales</taxon>
        <taxon>Micromonosporaceae</taxon>
        <taxon>Micromonospora</taxon>
    </lineage>
</organism>
<reference evidence="3" key="1">
    <citation type="journal article" date="2019" name="Int. J. Syst. Evol. Microbiol.">
        <title>The Global Catalogue of Microorganisms (GCM) 10K type strain sequencing project: providing services to taxonomists for standard genome sequencing and annotation.</title>
        <authorList>
            <consortium name="The Broad Institute Genomics Platform"/>
            <consortium name="The Broad Institute Genome Sequencing Center for Infectious Disease"/>
            <person name="Wu L."/>
            <person name="Ma J."/>
        </authorList>
    </citation>
    <scope>NUCLEOTIDE SEQUENCE [LARGE SCALE GENOMIC DNA]</scope>
    <source>
        <strain evidence="3">JCM 3175</strain>
    </source>
</reference>
<protein>
    <submittedName>
        <fullName evidence="2">Uncharacterized protein</fullName>
    </submittedName>
</protein>
<accession>A0ABP8SYJ8</accession>
<sequence>MLDPIRNTDLNAEKVDRGRPGGAGGRAPALPTEPKDLGYVSEVERAIFSLEMTDRPPNTVP</sequence>
<name>A0ABP8SYJ8_9ACTN</name>
<evidence type="ECO:0000256" key="1">
    <source>
        <dbReference type="SAM" id="MobiDB-lite"/>
    </source>
</evidence>